<protein>
    <submittedName>
        <fullName evidence="3">Chemotaxis protein chel</fullName>
    </submittedName>
</protein>
<evidence type="ECO:0000259" key="2">
    <source>
        <dbReference type="Pfam" id="PF10135"/>
    </source>
</evidence>
<accession>A0ABY2X656</accession>
<feature type="domain" description="Flagellar protein FlgJ N-terminal" evidence="2">
    <location>
        <begin position="44"/>
        <end position="83"/>
    </location>
</feature>
<comment type="caution">
    <text evidence="3">The sequence shown here is derived from an EMBL/GenBank/DDBJ whole genome shotgun (WGS) entry which is preliminary data.</text>
</comment>
<dbReference type="InterPro" id="IPR019301">
    <property type="entry name" value="Flagellar_prot_FlgJ_N"/>
</dbReference>
<dbReference type="Proteomes" id="UP001191082">
    <property type="component" value="Unassembled WGS sequence"/>
</dbReference>
<gene>
    <name evidence="3" type="ORF">FGK64_17770</name>
</gene>
<reference evidence="3 4" key="1">
    <citation type="submission" date="2019-05" db="EMBL/GenBank/DDBJ databases">
        <title>Marivita sp. nov. isolated from sea sediment.</title>
        <authorList>
            <person name="Kim W."/>
        </authorList>
    </citation>
    <scope>NUCLEOTIDE SEQUENCE [LARGE SCALE GENOMIC DNA]</scope>
    <source>
        <strain evidence="3 4">CAU 1492</strain>
    </source>
</reference>
<proteinExistence type="predicted"/>
<keyword evidence="4" id="KW-1185">Reference proteome</keyword>
<dbReference type="Pfam" id="PF10135">
    <property type="entry name" value="Rod-binding"/>
    <property type="match status" value="1"/>
</dbReference>
<feature type="region of interest" description="Disordered" evidence="1">
    <location>
        <begin position="1"/>
        <end position="23"/>
    </location>
</feature>
<dbReference type="EMBL" id="VCPC01000004">
    <property type="protein sequence ID" value="TMV10627.1"/>
    <property type="molecule type" value="Genomic_DNA"/>
</dbReference>
<sequence length="96" mass="10241">MIGSVNSEARNLSGQSQHEPLRQAATELEITFLDEMLKSAGFGAPQSAFGGGAGEEQFASLLRTEQARRMVEGGGIGLAEALFDYLVERHDDGTNV</sequence>
<feature type="compositionally biased region" description="Polar residues" evidence="1">
    <location>
        <begin position="1"/>
        <end position="18"/>
    </location>
</feature>
<evidence type="ECO:0000313" key="3">
    <source>
        <dbReference type="EMBL" id="TMV10627.1"/>
    </source>
</evidence>
<evidence type="ECO:0000313" key="4">
    <source>
        <dbReference type="Proteomes" id="UP001191082"/>
    </source>
</evidence>
<name>A0ABY2X656_9RHOB</name>
<evidence type="ECO:0000256" key="1">
    <source>
        <dbReference type="SAM" id="MobiDB-lite"/>
    </source>
</evidence>
<dbReference type="RefSeq" id="WP_138865200.1">
    <property type="nucleotide sequence ID" value="NZ_VCPC01000004.1"/>
</dbReference>
<organism evidence="3 4">
    <name type="scientific">Arenibacterium halophilum</name>
    <dbReference type="NCBI Taxonomy" id="2583821"/>
    <lineage>
        <taxon>Bacteria</taxon>
        <taxon>Pseudomonadati</taxon>
        <taxon>Pseudomonadota</taxon>
        <taxon>Alphaproteobacteria</taxon>
        <taxon>Rhodobacterales</taxon>
        <taxon>Paracoccaceae</taxon>
        <taxon>Arenibacterium</taxon>
    </lineage>
</organism>